<organism evidence="2">
    <name type="scientific">mine drainage metagenome</name>
    <dbReference type="NCBI Taxonomy" id="410659"/>
    <lineage>
        <taxon>unclassified sequences</taxon>
        <taxon>metagenomes</taxon>
        <taxon>ecological metagenomes</taxon>
    </lineage>
</organism>
<sequence length="162" mass="17156">MLSSPTGTSRGIPSVSEEVSDSETSGREPRLASKGGTQVPHSKIGSALTSECGITIPPCYRKPIATGHSLCVYNEARCAGGGGKTLKSWNLKFEHDAGWDGGFEIRNLRARAEARGQKRNRGSALQNGWGERHSAPVISWFDVECGIMIPPCTGGGGKTLKS</sequence>
<comment type="caution">
    <text evidence="2">The sequence shown here is derived from an EMBL/GenBank/DDBJ whole genome shotgun (WGS) entry which is preliminary data.</text>
</comment>
<dbReference type="EMBL" id="MLJW01000033">
    <property type="protein sequence ID" value="OIR08112.1"/>
    <property type="molecule type" value="Genomic_DNA"/>
</dbReference>
<evidence type="ECO:0000313" key="2">
    <source>
        <dbReference type="EMBL" id="OIR08112.1"/>
    </source>
</evidence>
<feature type="compositionally biased region" description="Polar residues" evidence="1">
    <location>
        <begin position="1"/>
        <end position="11"/>
    </location>
</feature>
<protein>
    <submittedName>
        <fullName evidence="2">Uncharacterized protein</fullName>
    </submittedName>
</protein>
<reference evidence="2" key="1">
    <citation type="submission" date="2016-10" db="EMBL/GenBank/DDBJ databases">
        <title>Sequence of Gallionella enrichment culture.</title>
        <authorList>
            <person name="Poehlein A."/>
            <person name="Muehling M."/>
            <person name="Daniel R."/>
        </authorList>
    </citation>
    <scope>NUCLEOTIDE SEQUENCE</scope>
</reference>
<name>A0A1J5SVL6_9ZZZZ</name>
<evidence type="ECO:0000256" key="1">
    <source>
        <dbReference type="SAM" id="MobiDB-lite"/>
    </source>
</evidence>
<proteinExistence type="predicted"/>
<feature type="region of interest" description="Disordered" evidence="1">
    <location>
        <begin position="1"/>
        <end position="43"/>
    </location>
</feature>
<gene>
    <name evidence="2" type="ORF">GALL_96110</name>
</gene>
<dbReference type="AlphaFoldDB" id="A0A1J5SVL6"/>
<accession>A0A1J5SVL6</accession>